<dbReference type="Proteomes" id="UP000230002">
    <property type="component" value="Unassembled WGS sequence"/>
</dbReference>
<feature type="region of interest" description="Disordered" evidence="1">
    <location>
        <begin position="271"/>
        <end position="458"/>
    </location>
</feature>
<organism evidence="2 3">
    <name type="scientific">Ganoderma sinense ZZ0214-1</name>
    <dbReference type="NCBI Taxonomy" id="1077348"/>
    <lineage>
        <taxon>Eukaryota</taxon>
        <taxon>Fungi</taxon>
        <taxon>Dikarya</taxon>
        <taxon>Basidiomycota</taxon>
        <taxon>Agaricomycotina</taxon>
        <taxon>Agaricomycetes</taxon>
        <taxon>Polyporales</taxon>
        <taxon>Polyporaceae</taxon>
        <taxon>Ganoderma</taxon>
    </lineage>
</organism>
<feature type="region of interest" description="Disordered" evidence="1">
    <location>
        <begin position="140"/>
        <end position="182"/>
    </location>
</feature>
<keyword evidence="3" id="KW-1185">Reference proteome</keyword>
<name>A0A2G8RYU8_9APHY</name>
<evidence type="ECO:0000313" key="2">
    <source>
        <dbReference type="EMBL" id="PIL26693.1"/>
    </source>
</evidence>
<feature type="region of interest" description="Disordered" evidence="1">
    <location>
        <begin position="866"/>
        <end position="936"/>
    </location>
</feature>
<comment type="caution">
    <text evidence="2">The sequence shown here is derived from an EMBL/GenBank/DDBJ whole genome shotgun (WGS) entry which is preliminary data.</text>
</comment>
<feature type="compositionally biased region" description="Low complexity" evidence="1">
    <location>
        <begin position="382"/>
        <end position="403"/>
    </location>
</feature>
<evidence type="ECO:0000256" key="1">
    <source>
        <dbReference type="SAM" id="MobiDB-lite"/>
    </source>
</evidence>
<evidence type="ECO:0000313" key="3">
    <source>
        <dbReference type="Proteomes" id="UP000230002"/>
    </source>
</evidence>
<feature type="compositionally biased region" description="Acidic residues" evidence="1">
    <location>
        <begin position="172"/>
        <end position="182"/>
    </location>
</feature>
<feature type="compositionally biased region" description="Low complexity" evidence="1">
    <location>
        <begin position="337"/>
        <end position="347"/>
    </location>
</feature>
<feature type="compositionally biased region" description="Low complexity" evidence="1">
    <location>
        <begin position="880"/>
        <end position="897"/>
    </location>
</feature>
<feature type="compositionally biased region" description="Basic and acidic residues" evidence="1">
    <location>
        <begin position="911"/>
        <end position="923"/>
    </location>
</feature>
<dbReference type="EMBL" id="AYKW01000040">
    <property type="protein sequence ID" value="PIL26693.1"/>
    <property type="molecule type" value="Genomic_DNA"/>
</dbReference>
<feature type="compositionally biased region" description="Basic and acidic residues" evidence="1">
    <location>
        <begin position="155"/>
        <end position="171"/>
    </location>
</feature>
<protein>
    <submittedName>
        <fullName evidence="2">Uncharacterized protein</fullName>
    </submittedName>
</protein>
<accession>A0A2G8RYU8</accession>
<dbReference type="AlphaFoldDB" id="A0A2G8RYU8"/>
<sequence>MDKPPPTPEQITKMIDWASQLHYGFRARPPLGANDRASWEKHFLTTFSRVLKLLAAAEFKYLPPFALCCIWENNRRSHAKDPGFDIERIRDTYDEAHPGRHKGQGKLSYEAAYDGPFALLPESQLKTVWWTQSVTRGCAGGAGRAEEQDVQMAREAGRTDEGVDDNGGHADEDMDVDAEPPDEDLYHGVGRAGDEMEDEGCDTCENGNAGCSLSFKDKSDHCLATYLGYAWYTMVSNPDVYAPPSFSPPSQLPTVLPDKQDIAWFREQYKAQPRGSSARTQRKHSRTAAAAAAVESGSYDGADDDDDALEALNEAAGDNEPQPPAPPATRSIHMSKSRASSVASSGANDDDDPEAPAETSGDDEPQLPAPPASQSVRKTRSRASSIAPSRAASPAVASSSTPADDLAADERDYDVPPVYDDNLYGRLRDYDSPNDDDTAFDRLESPTAEGSAAPQSRAFEVLRPPVKKEINISRIRNELAHASTARAAPPALPSRPPGVMKYVKAPFAVKPIEDTYESLPRLGHQLRTGQYMVVAPPHDDPTPARLASLLRAGRVDSPVLNRLDRRQASPLSPSAARPVTPEGNLFTLPDNVIQLAVDTKAKFDELANLHGQIRGDAEMLRTRAKGFMERHGAAVAALGPAGDALLLDIQYTFSALERINVVLSRLALGFKTVPAVPWNWLVLMELLSKVDELRDLYDSAWQRFDVLEEDVRPVRAEMHRLQLNVGFIQESLDGITNEAVNACEPLLHNVFEHFATRLEAIEQRLRQIDGGAPSPVGPAEATPGQVLKLITSLSERLDRVERSMGDQLRARVEVTVANYLAERGLADDVLRELGARIGYPPRPADVGGSISDAFNTVYPPPIGGPQYGAAADSRTTMTQGVEASGSSGGAVPPSAASRVVSTRPANTSAPAERRLRQLKELKGHVSTPGPQRPAAT</sequence>
<feature type="compositionally biased region" description="Low complexity" evidence="1">
    <location>
        <begin position="310"/>
        <end position="319"/>
    </location>
</feature>
<feature type="compositionally biased region" description="Acidic residues" evidence="1">
    <location>
        <begin position="348"/>
        <end position="365"/>
    </location>
</feature>
<proteinExistence type="predicted"/>
<feature type="compositionally biased region" description="Polar residues" evidence="1">
    <location>
        <begin position="899"/>
        <end position="909"/>
    </location>
</feature>
<reference evidence="2 3" key="1">
    <citation type="journal article" date="2015" name="Sci. Rep.">
        <title>Chromosome-level genome map provides insights into diverse defense mechanisms in the medicinal fungus Ganoderma sinense.</title>
        <authorList>
            <person name="Zhu Y."/>
            <person name="Xu J."/>
            <person name="Sun C."/>
            <person name="Zhou S."/>
            <person name="Xu H."/>
            <person name="Nelson D.R."/>
            <person name="Qian J."/>
            <person name="Song J."/>
            <person name="Luo H."/>
            <person name="Xiang L."/>
            <person name="Li Y."/>
            <person name="Xu Z."/>
            <person name="Ji A."/>
            <person name="Wang L."/>
            <person name="Lu S."/>
            <person name="Hayward A."/>
            <person name="Sun W."/>
            <person name="Li X."/>
            <person name="Schwartz D.C."/>
            <person name="Wang Y."/>
            <person name="Chen S."/>
        </authorList>
    </citation>
    <scope>NUCLEOTIDE SEQUENCE [LARGE SCALE GENOMIC DNA]</scope>
    <source>
        <strain evidence="2 3">ZZ0214-1</strain>
    </source>
</reference>
<gene>
    <name evidence="2" type="ORF">GSI_11220</name>
</gene>